<reference evidence="2" key="2">
    <citation type="submission" date="2013-12" db="EMBL/GenBank/DDBJ databases">
        <authorList>
            <person name="Yu Y."/>
            <person name="Lee S."/>
            <person name="de Baynast K."/>
            <person name="Wissotski M."/>
            <person name="Liu L."/>
            <person name="Talag J."/>
            <person name="Goicoechea J."/>
            <person name="Angelova A."/>
            <person name="Jetty R."/>
            <person name="Kudrna D."/>
            <person name="Golser W."/>
            <person name="Rivera L."/>
            <person name="Zhang J."/>
            <person name="Wing R."/>
        </authorList>
    </citation>
    <scope>NUCLEOTIDE SEQUENCE</scope>
</reference>
<dbReference type="AlphaFoldDB" id="A0A0D9WSN3"/>
<reference evidence="1" key="3">
    <citation type="submission" date="2015-04" db="UniProtKB">
        <authorList>
            <consortium name="EnsemblPlants"/>
        </authorList>
    </citation>
    <scope>IDENTIFICATION</scope>
</reference>
<proteinExistence type="predicted"/>
<protein>
    <submittedName>
        <fullName evidence="1">Uncharacterized protein</fullName>
    </submittedName>
</protein>
<accession>A0A0D9WSN3</accession>
<reference evidence="1 2" key="1">
    <citation type="submission" date="2012-08" db="EMBL/GenBank/DDBJ databases">
        <title>Oryza genome evolution.</title>
        <authorList>
            <person name="Wing R.A."/>
        </authorList>
    </citation>
    <scope>NUCLEOTIDE SEQUENCE</scope>
</reference>
<keyword evidence="2" id="KW-1185">Reference proteome</keyword>
<sequence length="71" mass="8223">MTCLLSLRPRGVSPPVYIFHDLSVKLLDWKSCACLAYTVRLFLYVYVIYIPQLDLPVSTIIKQLPESIFFN</sequence>
<evidence type="ECO:0000313" key="1">
    <source>
        <dbReference type="EnsemblPlants" id="LPERR06G18990.3"/>
    </source>
</evidence>
<name>A0A0D9WSN3_9ORYZ</name>
<dbReference type="Proteomes" id="UP000032180">
    <property type="component" value="Chromosome 6"/>
</dbReference>
<dbReference type="EnsemblPlants" id="LPERR06G18990.3">
    <property type="protein sequence ID" value="LPERR06G18990.3"/>
    <property type="gene ID" value="LPERR06G18990"/>
</dbReference>
<organism evidence="1 2">
    <name type="scientific">Leersia perrieri</name>
    <dbReference type="NCBI Taxonomy" id="77586"/>
    <lineage>
        <taxon>Eukaryota</taxon>
        <taxon>Viridiplantae</taxon>
        <taxon>Streptophyta</taxon>
        <taxon>Embryophyta</taxon>
        <taxon>Tracheophyta</taxon>
        <taxon>Spermatophyta</taxon>
        <taxon>Magnoliopsida</taxon>
        <taxon>Liliopsida</taxon>
        <taxon>Poales</taxon>
        <taxon>Poaceae</taxon>
        <taxon>BOP clade</taxon>
        <taxon>Oryzoideae</taxon>
        <taxon>Oryzeae</taxon>
        <taxon>Oryzinae</taxon>
        <taxon>Leersia</taxon>
    </lineage>
</organism>
<dbReference type="Gramene" id="LPERR06G18990.3">
    <property type="protein sequence ID" value="LPERR06G18990.3"/>
    <property type="gene ID" value="LPERR06G18990"/>
</dbReference>
<dbReference type="HOGENOM" id="CLU_2743676_0_0_1"/>
<evidence type="ECO:0000313" key="2">
    <source>
        <dbReference type="Proteomes" id="UP000032180"/>
    </source>
</evidence>